<dbReference type="EMBL" id="RDBE01000006">
    <property type="protein sequence ID" value="RLV49560.1"/>
    <property type="molecule type" value="Genomic_DNA"/>
</dbReference>
<dbReference type="Pfam" id="PF00501">
    <property type="entry name" value="AMP-binding"/>
    <property type="match status" value="1"/>
</dbReference>
<dbReference type="PANTHER" id="PTHR43201">
    <property type="entry name" value="ACYL-COA SYNTHETASE"/>
    <property type="match status" value="1"/>
</dbReference>
<dbReference type="InterPro" id="IPR025110">
    <property type="entry name" value="AMP-bd_C"/>
</dbReference>
<keyword evidence="6" id="KW-1185">Reference proteome</keyword>
<dbReference type="OrthoDB" id="9803968at2"/>
<sequence>MITQPTGTPLSRLAEQAQDRFGQESTLVFEGARHTSAHTGSRARRFASGLADLGVGRGDRVAVCMANCPEVLETYQAVWRLGAVVTPLLFLLSRDELRHALVDSGAKVVVTTHEFEATLASAVEDLEVRVVVVGEQYEALLTGDEASLTDVDSTDLAALLYTGGTTGRAKGVMISHDALSAAAWASVSSGEVEPMDVSLVPLPLAHVYGLMVCTMGLHAVRPGTTVLMRWFDPTAWLELVQRERVEASALVPTMLRLIATMPVGDYDLSSLRRVGSGSAPLPAEVVAQWARLLPGVEIDEGYGCSETTASASSTPYGQARAGSVGRAVPLAELRIELPDGTDAGPGVDGEICVRTPALMSGYWNDPEATAVALRDGWFHTGDVGHLDDDGYLFIVDRLKDVIIRGGFNVYPRDVEEVLVQHPAVAVAAVVGRPDAERGEEVVGYVELHEGATATSEELVAYAREHLSKVKYPREVHVVGRIPLTSVGKLDRKSLRSGSAG</sequence>
<evidence type="ECO:0000313" key="6">
    <source>
        <dbReference type="Proteomes" id="UP000281708"/>
    </source>
</evidence>
<feature type="domain" description="AMP-dependent synthetase/ligase" evidence="3">
    <location>
        <begin position="16"/>
        <end position="363"/>
    </location>
</feature>
<name>A0A3L8P2J4_9ACTN</name>
<dbReference type="Pfam" id="PF13193">
    <property type="entry name" value="AMP-binding_C"/>
    <property type="match status" value="1"/>
</dbReference>
<dbReference type="Gene3D" id="3.40.50.12780">
    <property type="entry name" value="N-terminal domain of ligase-like"/>
    <property type="match status" value="1"/>
</dbReference>
<evidence type="ECO:0000313" key="5">
    <source>
        <dbReference type="EMBL" id="RLV49560.1"/>
    </source>
</evidence>
<protein>
    <submittedName>
        <fullName evidence="5">Acyl-CoA synthetase</fullName>
    </submittedName>
</protein>
<dbReference type="Gene3D" id="3.30.300.30">
    <property type="match status" value="1"/>
</dbReference>
<dbReference type="Proteomes" id="UP000281708">
    <property type="component" value="Unassembled WGS sequence"/>
</dbReference>
<comment type="caution">
    <text evidence="5">The sequence shown here is derived from an EMBL/GenBank/DDBJ whole genome shotgun (WGS) entry which is preliminary data.</text>
</comment>
<evidence type="ECO:0000259" key="3">
    <source>
        <dbReference type="Pfam" id="PF00501"/>
    </source>
</evidence>
<dbReference type="InterPro" id="IPR000873">
    <property type="entry name" value="AMP-dep_synth/lig_dom"/>
</dbReference>
<dbReference type="GO" id="GO:0006631">
    <property type="term" value="P:fatty acid metabolic process"/>
    <property type="evidence" value="ECO:0007669"/>
    <property type="project" value="TreeGrafter"/>
</dbReference>
<organism evidence="5 6">
    <name type="scientific">Nocardioides mangrovicus</name>
    <dbReference type="NCBI Taxonomy" id="2478913"/>
    <lineage>
        <taxon>Bacteria</taxon>
        <taxon>Bacillati</taxon>
        <taxon>Actinomycetota</taxon>
        <taxon>Actinomycetes</taxon>
        <taxon>Propionibacteriales</taxon>
        <taxon>Nocardioidaceae</taxon>
        <taxon>Nocardioides</taxon>
    </lineage>
</organism>
<dbReference type="PANTHER" id="PTHR43201:SF5">
    <property type="entry name" value="MEDIUM-CHAIN ACYL-COA LIGASE ACSF2, MITOCHONDRIAL"/>
    <property type="match status" value="1"/>
</dbReference>
<comment type="similarity">
    <text evidence="1">Belongs to the ATP-dependent AMP-binding enzyme family.</text>
</comment>
<proteinExistence type="inferred from homology"/>
<gene>
    <name evidence="5" type="ORF">D9V37_06440</name>
</gene>
<dbReference type="InterPro" id="IPR042099">
    <property type="entry name" value="ANL_N_sf"/>
</dbReference>
<dbReference type="SUPFAM" id="SSF56801">
    <property type="entry name" value="Acetyl-CoA synthetase-like"/>
    <property type="match status" value="1"/>
</dbReference>
<dbReference type="RefSeq" id="WP_121805325.1">
    <property type="nucleotide sequence ID" value="NZ_RDBE01000006.1"/>
</dbReference>
<evidence type="ECO:0000256" key="1">
    <source>
        <dbReference type="ARBA" id="ARBA00006432"/>
    </source>
</evidence>
<dbReference type="GO" id="GO:0031956">
    <property type="term" value="F:medium-chain fatty acid-CoA ligase activity"/>
    <property type="evidence" value="ECO:0007669"/>
    <property type="project" value="TreeGrafter"/>
</dbReference>
<evidence type="ECO:0000259" key="4">
    <source>
        <dbReference type="Pfam" id="PF13193"/>
    </source>
</evidence>
<reference evidence="5 6" key="1">
    <citation type="submission" date="2018-10" db="EMBL/GenBank/DDBJ databases">
        <title>Marmoricola sp. 4Q3S-7 whole genome shotgun sequence.</title>
        <authorList>
            <person name="Li F."/>
        </authorList>
    </citation>
    <scope>NUCLEOTIDE SEQUENCE [LARGE SCALE GENOMIC DNA]</scope>
    <source>
        <strain evidence="5 6">4Q3S-7</strain>
    </source>
</reference>
<feature type="domain" description="AMP-binding enzyme C-terminal" evidence="4">
    <location>
        <begin position="414"/>
        <end position="488"/>
    </location>
</feature>
<dbReference type="InterPro" id="IPR045851">
    <property type="entry name" value="AMP-bd_C_sf"/>
</dbReference>
<dbReference type="PROSITE" id="PS00455">
    <property type="entry name" value="AMP_BINDING"/>
    <property type="match status" value="1"/>
</dbReference>
<evidence type="ECO:0000256" key="2">
    <source>
        <dbReference type="ARBA" id="ARBA00022598"/>
    </source>
</evidence>
<keyword evidence="2" id="KW-0436">Ligase</keyword>
<dbReference type="AlphaFoldDB" id="A0A3L8P2J4"/>
<accession>A0A3L8P2J4</accession>
<dbReference type="InterPro" id="IPR020845">
    <property type="entry name" value="AMP-binding_CS"/>
</dbReference>